<evidence type="ECO:0000256" key="1">
    <source>
        <dbReference type="SAM" id="MobiDB-lite"/>
    </source>
</evidence>
<feature type="non-terminal residue" evidence="2">
    <location>
        <position position="1"/>
    </location>
</feature>
<evidence type="ECO:0000313" key="2">
    <source>
        <dbReference type="EMBL" id="CAK0810358.1"/>
    </source>
</evidence>
<keyword evidence="3" id="KW-1185">Reference proteome</keyword>
<evidence type="ECO:0000313" key="3">
    <source>
        <dbReference type="Proteomes" id="UP001189429"/>
    </source>
</evidence>
<name>A0ABN9QVK7_9DINO</name>
<protein>
    <submittedName>
        <fullName evidence="2">Uncharacterized protein</fullName>
    </submittedName>
</protein>
<sequence length="121" mass="12101">SSSVLANPPPSSCVPRGPVRQGASAKAAMAEPLPPEKQVRFLPQSPVGSIHSQMFGSQSPFPVQQNPFGPGGQPMMASFAGGEPFAFGAAGAPGHSIPAGPLGRLVQFPSSATGGPTAPDQ</sequence>
<dbReference type="Proteomes" id="UP001189429">
    <property type="component" value="Unassembled WGS sequence"/>
</dbReference>
<feature type="compositionally biased region" description="Polar residues" evidence="1">
    <location>
        <begin position="46"/>
        <end position="67"/>
    </location>
</feature>
<comment type="caution">
    <text evidence="2">The sequence shown here is derived from an EMBL/GenBank/DDBJ whole genome shotgun (WGS) entry which is preliminary data.</text>
</comment>
<organism evidence="2 3">
    <name type="scientific">Prorocentrum cordatum</name>
    <dbReference type="NCBI Taxonomy" id="2364126"/>
    <lineage>
        <taxon>Eukaryota</taxon>
        <taxon>Sar</taxon>
        <taxon>Alveolata</taxon>
        <taxon>Dinophyceae</taxon>
        <taxon>Prorocentrales</taxon>
        <taxon>Prorocentraceae</taxon>
        <taxon>Prorocentrum</taxon>
    </lineage>
</organism>
<reference evidence="2" key="1">
    <citation type="submission" date="2023-10" db="EMBL/GenBank/DDBJ databases">
        <authorList>
            <person name="Chen Y."/>
            <person name="Shah S."/>
            <person name="Dougan E. K."/>
            <person name="Thang M."/>
            <person name="Chan C."/>
        </authorList>
    </citation>
    <scope>NUCLEOTIDE SEQUENCE [LARGE SCALE GENOMIC DNA]</scope>
</reference>
<proteinExistence type="predicted"/>
<feature type="compositionally biased region" description="Polar residues" evidence="1">
    <location>
        <begin position="108"/>
        <end position="121"/>
    </location>
</feature>
<dbReference type="EMBL" id="CAUYUJ010004637">
    <property type="protein sequence ID" value="CAK0810358.1"/>
    <property type="molecule type" value="Genomic_DNA"/>
</dbReference>
<feature type="non-terminal residue" evidence="2">
    <location>
        <position position="121"/>
    </location>
</feature>
<feature type="region of interest" description="Disordered" evidence="1">
    <location>
        <begin position="101"/>
        <end position="121"/>
    </location>
</feature>
<feature type="region of interest" description="Disordered" evidence="1">
    <location>
        <begin position="1"/>
        <end position="77"/>
    </location>
</feature>
<gene>
    <name evidence="2" type="ORF">PCOR1329_LOCUS15351</name>
</gene>
<accession>A0ABN9QVK7</accession>